<dbReference type="Pfam" id="PF10415">
    <property type="entry name" value="FumaraseC_C"/>
    <property type="match status" value="1"/>
</dbReference>
<accession>A0A653VGZ4</accession>
<dbReference type="AlphaFoldDB" id="A0A653VGZ4"/>
<dbReference type="GO" id="GO:0004333">
    <property type="term" value="F:fumarate hydratase activity"/>
    <property type="evidence" value="ECO:0007669"/>
    <property type="project" value="UniProtKB-UniRule"/>
</dbReference>
<dbReference type="InterPro" id="IPR020557">
    <property type="entry name" value="Fumarate_lyase_CS"/>
</dbReference>
<dbReference type="Pfam" id="PF00206">
    <property type="entry name" value="Lyase_1"/>
    <property type="match status" value="1"/>
</dbReference>
<comment type="caution">
    <text evidence="3">Lacks conserved residue(s) required for the propagation of feature annotation.</text>
</comment>
<keyword evidence="3" id="KW-0963">Cytoplasm</keyword>
<dbReference type="CDD" id="cd01362">
    <property type="entry name" value="Fumarase_classII"/>
    <property type="match status" value="1"/>
</dbReference>
<dbReference type="EMBL" id="CABWLR010000005">
    <property type="protein sequence ID" value="VXC05611.1"/>
    <property type="molecule type" value="Genomic_DNA"/>
</dbReference>
<proteinExistence type="inferred from homology"/>
<evidence type="ECO:0000313" key="6">
    <source>
        <dbReference type="EMBL" id="VXC05611.1"/>
    </source>
</evidence>
<dbReference type="NCBIfam" id="NF008909">
    <property type="entry name" value="PRK12273.1"/>
    <property type="match status" value="1"/>
</dbReference>
<feature type="binding site" evidence="3">
    <location>
        <begin position="325"/>
        <end position="327"/>
    </location>
    <ligand>
        <name>substrate</name>
    </ligand>
</feature>
<dbReference type="SUPFAM" id="SSF48557">
    <property type="entry name" value="L-aspartase-like"/>
    <property type="match status" value="1"/>
</dbReference>
<dbReference type="PANTHER" id="PTHR11444">
    <property type="entry name" value="ASPARTATEAMMONIA/ARGININOSUCCINATE/ADENYLOSUCCINATE LYASE"/>
    <property type="match status" value="1"/>
</dbReference>
<evidence type="ECO:0000313" key="7">
    <source>
        <dbReference type="Proteomes" id="UP000430202"/>
    </source>
</evidence>
<comment type="similarity">
    <text evidence="1 3">Belongs to the class-II fumarase/aspartase family. Fumarase subfamily.</text>
</comment>
<keyword evidence="3" id="KW-0816">Tricarboxylic acid cycle</keyword>
<feature type="binding site" evidence="3">
    <location>
        <position position="188"/>
    </location>
    <ligand>
        <name>substrate</name>
    </ligand>
</feature>
<reference evidence="6 7" key="1">
    <citation type="submission" date="2019-10" db="EMBL/GenBank/DDBJ databases">
        <authorList>
            <person name="Karimi E."/>
        </authorList>
    </citation>
    <scope>NUCLEOTIDE SEQUENCE [LARGE SCALE GENOMIC DNA]</scope>
    <source>
        <strain evidence="6">Maribacter sp. 151</strain>
    </source>
</reference>
<dbReference type="PROSITE" id="PS00163">
    <property type="entry name" value="FUMARATE_LYASES"/>
    <property type="match status" value="1"/>
</dbReference>
<feature type="domain" description="Fumarase C C-terminal" evidence="5">
    <location>
        <begin position="409"/>
        <end position="461"/>
    </location>
</feature>
<dbReference type="HAMAP" id="MF_00743">
    <property type="entry name" value="FumaraseC"/>
    <property type="match status" value="1"/>
</dbReference>
<feature type="active site" description="Proton donor/acceptor" evidence="3">
    <location>
        <position position="189"/>
    </location>
</feature>
<evidence type="ECO:0000256" key="1">
    <source>
        <dbReference type="ARBA" id="ARBA00009084"/>
    </source>
</evidence>
<dbReference type="PANTHER" id="PTHR11444:SF1">
    <property type="entry name" value="FUMARATE HYDRATASE, MITOCHONDRIAL"/>
    <property type="match status" value="1"/>
</dbReference>
<evidence type="ECO:0000256" key="3">
    <source>
        <dbReference type="HAMAP-Rule" id="MF_00743"/>
    </source>
</evidence>
<protein>
    <recommendedName>
        <fullName evidence="3">Fumarate hydratase class II</fullName>
        <shortName evidence="3">Fumarase C</shortName>
        <ecNumber evidence="3">4.2.1.2</ecNumber>
    </recommendedName>
    <alternativeName>
        <fullName evidence="3">Aerobic fumarase</fullName>
    </alternativeName>
    <alternativeName>
        <fullName evidence="3">Iron-independent fumarase</fullName>
    </alternativeName>
</protein>
<feature type="site" description="Important for catalytic activity" evidence="3">
    <location>
        <position position="332"/>
    </location>
</feature>
<dbReference type="FunFam" id="1.10.275.10:FF:000001">
    <property type="entry name" value="Fumarate hydratase, mitochondrial"/>
    <property type="match status" value="1"/>
</dbReference>
<gene>
    <name evidence="3 6" type="primary">fumC</name>
    <name evidence="6" type="ORF">MARI151_50490</name>
</gene>
<comment type="pathway">
    <text evidence="3">Carbohydrate metabolism; tricarboxylic acid cycle; (S)-malate from fumarate: step 1/1.</text>
</comment>
<dbReference type="GO" id="GO:0006108">
    <property type="term" value="P:malate metabolic process"/>
    <property type="evidence" value="ECO:0007669"/>
    <property type="project" value="TreeGrafter"/>
</dbReference>
<dbReference type="GO" id="GO:0006106">
    <property type="term" value="P:fumarate metabolic process"/>
    <property type="evidence" value="ECO:0007669"/>
    <property type="project" value="InterPro"/>
</dbReference>
<dbReference type="Proteomes" id="UP000430202">
    <property type="component" value="Unassembled WGS sequence"/>
</dbReference>
<comment type="miscellaneous">
    <text evidence="3">There are 2 substrate-binding sites: the catalytic A site, and the non-catalytic B site that may play a role in the transfer of substrate or product between the active site and the solvent. Alternatively, the B site may bind allosteric effectors.</text>
</comment>
<dbReference type="InterPro" id="IPR000362">
    <property type="entry name" value="Fumarate_lyase_fam"/>
</dbReference>
<feature type="active site" evidence="3">
    <location>
        <position position="319"/>
    </location>
</feature>
<dbReference type="UniPathway" id="UPA00223">
    <property type="reaction ID" value="UER01007"/>
</dbReference>
<comment type="function">
    <text evidence="3">Involved in the TCA cycle. Catalyzes the stereospecific interconversion of fumarate to L-malate.</text>
</comment>
<evidence type="ECO:0000259" key="5">
    <source>
        <dbReference type="Pfam" id="PF10415"/>
    </source>
</evidence>
<dbReference type="NCBIfam" id="TIGR00979">
    <property type="entry name" value="fumC_II"/>
    <property type="match status" value="1"/>
</dbReference>
<dbReference type="GO" id="GO:0006099">
    <property type="term" value="P:tricarboxylic acid cycle"/>
    <property type="evidence" value="ECO:0007669"/>
    <property type="project" value="UniProtKB-UniRule"/>
</dbReference>
<dbReference type="GO" id="GO:0005737">
    <property type="term" value="C:cytoplasm"/>
    <property type="evidence" value="ECO:0007669"/>
    <property type="project" value="UniProtKB-SubCell"/>
</dbReference>
<dbReference type="PRINTS" id="PR00149">
    <property type="entry name" value="FUMRATELYASE"/>
</dbReference>
<keyword evidence="7" id="KW-1185">Reference proteome</keyword>
<feature type="binding site" evidence="3">
    <location>
        <position position="320"/>
    </location>
    <ligand>
        <name>substrate</name>
    </ligand>
</feature>
<feature type="domain" description="Fumarate lyase N-terminal" evidence="4">
    <location>
        <begin position="11"/>
        <end position="343"/>
    </location>
</feature>
<comment type="subcellular location">
    <subcellularLocation>
        <location evidence="3">Cytoplasm</location>
    </subcellularLocation>
</comment>
<dbReference type="InterPro" id="IPR024083">
    <property type="entry name" value="Fumarase/histidase_N"/>
</dbReference>
<dbReference type="InterPro" id="IPR022761">
    <property type="entry name" value="Fumarate_lyase_N"/>
</dbReference>
<dbReference type="Gene3D" id="1.10.40.30">
    <property type="entry name" value="Fumarase/aspartase (C-terminal domain)"/>
    <property type="match status" value="1"/>
</dbReference>
<dbReference type="Gene3D" id="1.20.200.10">
    <property type="entry name" value="Fumarase/aspartase (Central domain)"/>
    <property type="match status" value="1"/>
</dbReference>
<comment type="catalytic activity">
    <reaction evidence="3">
        <text>(S)-malate = fumarate + H2O</text>
        <dbReference type="Rhea" id="RHEA:12460"/>
        <dbReference type="ChEBI" id="CHEBI:15377"/>
        <dbReference type="ChEBI" id="CHEBI:15589"/>
        <dbReference type="ChEBI" id="CHEBI:29806"/>
        <dbReference type="EC" id="4.2.1.2"/>
    </reaction>
</comment>
<dbReference type="EC" id="4.2.1.2" evidence="3"/>
<dbReference type="InterPro" id="IPR008948">
    <property type="entry name" value="L-Aspartase-like"/>
</dbReference>
<dbReference type="Gene3D" id="1.10.275.10">
    <property type="entry name" value="Fumarase/aspartase (N-terminal domain)"/>
    <property type="match status" value="1"/>
</dbReference>
<evidence type="ECO:0000256" key="2">
    <source>
        <dbReference type="ARBA" id="ARBA00023239"/>
    </source>
</evidence>
<dbReference type="FunFam" id="1.10.40.30:FF:000002">
    <property type="entry name" value="Fumarate hydratase class II"/>
    <property type="match status" value="1"/>
</dbReference>
<sequence length="466" mass="50429">MEFRIEKDTMGNVEVPKDKYWGAQTERSRNNFKIGPSASMPLDIVYGFAYLKKSAAYANCELGVLSAEKRDLIAQVCDEILEGKHDDQFPLVIWQTGSGTQSNMNVNEVVANRAHEIAGKVIGEGEKTIQPNDDVNKSQSSNDTFPTGMHIASYKKIVEVTIPGVTQLRDTLHKKSKEFKDVVKIGRTHLMDATPLTLGQEFSGYVSQLDHGLKALKNTLEHLSELALGGTAVGTGLNTPEGYDVLVAKYIAEFTGLPFITAENKFEALAAHDAIVESHGALKQLAVSLNKIANDIRMMASGPRSGIGEIIIPANEPGSSIMPGKVNPTQCEAMTMVCAQVMGNDVAVSVGGTQGHYELNVFKPMMAANILQSAQLIGDACVSFEEHCAAGIEPNHAVIKELLNNSLMLVTALNTKIGYYKAAEIANTAHKNGTTLKEEAVNLGYVSAEDYDEWVKPENMVGSLKD</sequence>
<dbReference type="RefSeq" id="WP_159303664.1">
    <property type="nucleotide sequence ID" value="NZ_LR733271.1"/>
</dbReference>
<evidence type="ECO:0000259" key="4">
    <source>
        <dbReference type="Pfam" id="PF00206"/>
    </source>
</evidence>
<feature type="binding site" evidence="3">
    <location>
        <begin position="140"/>
        <end position="142"/>
    </location>
    <ligand>
        <name>substrate</name>
    </ligand>
</feature>
<keyword evidence="2 3" id="KW-0456">Lyase</keyword>
<comment type="subunit">
    <text evidence="3">Homotetramer.</text>
</comment>
<feature type="binding site" evidence="3">
    <location>
        <begin position="98"/>
        <end position="100"/>
    </location>
    <ligand>
        <name>substrate</name>
    </ligand>
</feature>
<dbReference type="FunFam" id="1.20.200.10:FF:000001">
    <property type="entry name" value="Fumarate hydratase, mitochondrial"/>
    <property type="match status" value="1"/>
</dbReference>
<name>A0A653VGZ4_9FLAO</name>
<dbReference type="InterPro" id="IPR018951">
    <property type="entry name" value="Fumarase_C_C"/>
</dbReference>
<organism evidence="6 7">
    <name type="scientific">Maribacter litoralis</name>
    <dbReference type="NCBI Taxonomy" id="2059726"/>
    <lineage>
        <taxon>Bacteria</taxon>
        <taxon>Pseudomonadati</taxon>
        <taxon>Bacteroidota</taxon>
        <taxon>Flavobacteriia</taxon>
        <taxon>Flavobacteriales</taxon>
        <taxon>Flavobacteriaceae</taxon>
        <taxon>Maribacter</taxon>
    </lineage>
</organism>
<dbReference type="InterPro" id="IPR005677">
    <property type="entry name" value="Fum_hydII"/>
</dbReference>